<comment type="caution">
    <text evidence="2">The sequence shown here is derived from an EMBL/GenBank/DDBJ whole genome shotgun (WGS) entry which is preliminary data.</text>
</comment>
<keyword evidence="3" id="KW-1185">Reference proteome</keyword>
<dbReference type="EMBL" id="JAVREO010000033">
    <property type="protein sequence ID" value="MDT0270755.1"/>
    <property type="molecule type" value="Genomic_DNA"/>
</dbReference>
<feature type="transmembrane region" description="Helical" evidence="1">
    <location>
        <begin position="6"/>
        <end position="25"/>
    </location>
</feature>
<sequence>MSASAIVMMIVAMLVVWGGLVLAVINLRGNPDVPDPGADDVSHPL</sequence>
<accession>A0ABU2K0N4</accession>
<dbReference type="Proteomes" id="UP001183410">
    <property type="component" value="Unassembled WGS sequence"/>
</dbReference>
<evidence type="ECO:0000313" key="3">
    <source>
        <dbReference type="Proteomes" id="UP001183410"/>
    </source>
</evidence>
<keyword evidence="1" id="KW-0812">Transmembrane</keyword>
<protein>
    <submittedName>
        <fullName evidence="2">Methionine/alanine import family NSS transporter small subunit</fullName>
    </submittedName>
</protein>
<name>A0ABU2K0N4_9ACTN</name>
<dbReference type="RefSeq" id="WP_311670819.1">
    <property type="nucleotide sequence ID" value="NZ_JAVREO010000033.1"/>
</dbReference>
<keyword evidence="1" id="KW-1133">Transmembrane helix</keyword>
<dbReference type="InterPro" id="IPR031596">
    <property type="entry name" value="MaAIMP_sms"/>
</dbReference>
<reference evidence="3" key="1">
    <citation type="submission" date="2023-07" db="EMBL/GenBank/DDBJ databases">
        <title>30 novel species of actinomycetes from the DSMZ collection.</title>
        <authorList>
            <person name="Nouioui I."/>
        </authorList>
    </citation>
    <scope>NUCLEOTIDE SEQUENCE [LARGE SCALE GENOMIC DNA]</scope>
    <source>
        <strain evidence="3">DSM 44915</strain>
    </source>
</reference>
<evidence type="ECO:0000256" key="1">
    <source>
        <dbReference type="SAM" id="Phobius"/>
    </source>
</evidence>
<evidence type="ECO:0000313" key="2">
    <source>
        <dbReference type="EMBL" id="MDT0270755.1"/>
    </source>
</evidence>
<proteinExistence type="predicted"/>
<organism evidence="2 3">
    <name type="scientific">Streptomyces chisholmiae</name>
    <dbReference type="NCBI Taxonomy" id="3075540"/>
    <lineage>
        <taxon>Bacteria</taxon>
        <taxon>Bacillati</taxon>
        <taxon>Actinomycetota</taxon>
        <taxon>Actinomycetes</taxon>
        <taxon>Kitasatosporales</taxon>
        <taxon>Streptomycetaceae</taxon>
        <taxon>Streptomyces</taxon>
    </lineage>
</organism>
<keyword evidence="1" id="KW-0472">Membrane</keyword>
<dbReference type="Pfam" id="PF16951">
    <property type="entry name" value="MaAIMP_sms"/>
    <property type="match status" value="1"/>
</dbReference>
<dbReference type="NCBIfam" id="NF033493">
    <property type="entry name" value="MetS_like_NSS"/>
    <property type="match status" value="1"/>
</dbReference>
<gene>
    <name evidence="2" type="ORF">RM844_31250</name>
</gene>